<dbReference type="GO" id="GO:0007165">
    <property type="term" value="P:signal transduction"/>
    <property type="evidence" value="ECO:0007669"/>
    <property type="project" value="UniProtKB-KW"/>
</dbReference>
<accession>A0ABD1JUJ0</accession>
<feature type="binding site" evidence="9">
    <location>
        <begin position="148"/>
        <end position="154"/>
    </location>
    <ligand>
        <name>GTP</name>
        <dbReference type="ChEBI" id="CHEBI:37565"/>
    </ligand>
</feature>
<dbReference type="InterPro" id="IPR011025">
    <property type="entry name" value="GproteinA_insert"/>
</dbReference>
<dbReference type="Gene3D" id="1.10.400.10">
    <property type="entry name" value="GI Alpha 1, domain 2-like"/>
    <property type="match status" value="1"/>
</dbReference>
<keyword evidence="8" id="KW-0449">Lipoprotein</keyword>
<organism evidence="11 12">
    <name type="scientific">Coilia grayii</name>
    <name type="common">Gray's grenadier anchovy</name>
    <dbReference type="NCBI Taxonomy" id="363190"/>
    <lineage>
        <taxon>Eukaryota</taxon>
        <taxon>Metazoa</taxon>
        <taxon>Chordata</taxon>
        <taxon>Craniata</taxon>
        <taxon>Vertebrata</taxon>
        <taxon>Euteleostomi</taxon>
        <taxon>Actinopterygii</taxon>
        <taxon>Neopterygii</taxon>
        <taxon>Teleostei</taxon>
        <taxon>Clupei</taxon>
        <taxon>Clupeiformes</taxon>
        <taxon>Clupeoidei</taxon>
        <taxon>Engraulidae</taxon>
        <taxon>Coilinae</taxon>
        <taxon>Coilia</taxon>
    </lineage>
</organism>
<dbReference type="SMART" id="SM00275">
    <property type="entry name" value="G_alpha"/>
    <property type="match status" value="1"/>
</dbReference>
<evidence type="ECO:0000256" key="5">
    <source>
        <dbReference type="ARBA" id="ARBA00023134"/>
    </source>
</evidence>
<dbReference type="GO" id="GO:0005525">
    <property type="term" value="F:GTP binding"/>
    <property type="evidence" value="ECO:0007669"/>
    <property type="project" value="UniProtKB-KW"/>
</dbReference>
<dbReference type="PANTHER" id="PTHR10218:SF68">
    <property type="entry name" value="GUANINE NUCLEOTIDE-BINDING PROTEIN G(T) SUBUNIT ALPHA-2"/>
    <property type="match status" value="1"/>
</dbReference>
<dbReference type="PRINTS" id="PR00318">
    <property type="entry name" value="GPROTEINA"/>
</dbReference>
<reference evidence="11 12" key="1">
    <citation type="submission" date="2024-09" db="EMBL/GenBank/DDBJ databases">
        <title>A chromosome-level genome assembly of Gray's grenadier anchovy, Coilia grayii.</title>
        <authorList>
            <person name="Fu Z."/>
        </authorList>
    </citation>
    <scope>NUCLEOTIDE SEQUENCE [LARGE SCALE GENOMIC DNA]</scope>
    <source>
        <strain evidence="11">G4</strain>
        <tissue evidence="11">Muscle</tissue>
    </source>
</reference>
<dbReference type="PANTHER" id="PTHR10218">
    <property type="entry name" value="GTP-BINDING PROTEIN ALPHA SUBUNIT"/>
    <property type="match status" value="1"/>
</dbReference>
<protein>
    <submittedName>
        <fullName evidence="11">Uncharacterized protein</fullName>
    </submittedName>
</protein>
<evidence type="ECO:0000256" key="7">
    <source>
        <dbReference type="ARBA" id="ARBA00023224"/>
    </source>
</evidence>
<dbReference type="PRINTS" id="PR00441">
    <property type="entry name" value="GPROTEINAI"/>
</dbReference>
<dbReference type="GO" id="GO:0032502">
    <property type="term" value="P:developmental process"/>
    <property type="evidence" value="ECO:0007669"/>
    <property type="project" value="UniProtKB-ARBA"/>
</dbReference>
<dbReference type="Gene3D" id="3.40.50.300">
    <property type="entry name" value="P-loop containing nucleotide triphosphate hydrolases"/>
    <property type="match status" value="1"/>
</dbReference>
<keyword evidence="1" id="KW-0519">Myristate</keyword>
<comment type="caution">
    <text evidence="11">The sequence shown here is derived from an EMBL/GenBank/DDBJ whole genome shotgun (WGS) entry which is preliminary data.</text>
</comment>
<dbReference type="SUPFAM" id="SSF52540">
    <property type="entry name" value="P-loop containing nucleoside triphosphate hydrolases"/>
    <property type="match status" value="1"/>
</dbReference>
<dbReference type="GO" id="GO:0046872">
    <property type="term" value="F:metal ion binding"/>
    <property type="evidence" value="ECO:0007669"/>
    <property type="project" value="UniProtKB-KW"/>
</dbReference>
<feature type="binding site" evidence="10">
    <location>
        <position position="20"/>
    </location>
    <ligand>
        <name>Mg(2+)</name>
        <dbReference type="ChEBI" id="CHEBI:18420"/>
    </ligand>
</feature>
<evidence type="ECO:0000256" key="6">
    <source>
        <dbReference type="ARBA" id="ARBA00023139"/>
    </source>
</evidence>
<sequence length="326" mass="36872">MAEPKNVKVLLLGANEAGKSTILKQMKIIYLGGYTDEERLEYRAVIYSNILQFTLAVLQGMGPLEIKFGSPSSEANAKKLQTMAGSTEEGTMPADMSEIIVRLWADAGFKACVERANMYDVNDSTAYYMDHMDRIFEANYLPTEQDVLFSRVDTSATVEEQFPCKELLIRMFDVGGKREDRKGWIKSFTEVTCIIFVCSLSAYDQVLVEDEETNRMHESLHLFNSISNHKFFGSTTIVLFLNKTDVFKQKIQKSPLSICFPQYGGGNSYDEGSNFIKQQFVDLHLKNSEKEIYTHMICATDTKVVQTTFNNVAETIVKNLKACGLY</sequence>
<dbReference type="InterPro" id="IPR001408">
    <property type="entry name" value="Gprotein_alpha_I"/>
</dbReference>
<dbReference type="Proteomes" id="UP001591681">
    <property type="component" value="Unassembled WGS sequence"/>
</dbReference>
<dbReference type="AlphaFoldDB" id="A0ABD1JUJ0"/>
<dbReference type="SUPFAM" id="SSF47895">
    <property type="entry name" value="Transducin (alpha subunit), insertion domain"/>
    <property type="match status" value="1"/>
</dbReference>
<dbReference type="CDD" id="cd00066">
    <property type="entry name" value="G-alpha"/>
    <property type="match status" value="1"/>
</dbReference>
<keyword evidence="6" id="KW-0564">Palmitate</keyword>
<dbReference type="FunFam" id="1.10.400.10:FF:000007">
    <property type="entry name" value="Guanine nucleotide-binding protein subunit alpha"/>
    <property type="match status" value="1"/>
</dbReference>
<feature type="binding site" evidence="9">
    <location>
        <position position="299"/>
    </location>
    <ligand>
        <name>GTP</name>
        <dbReference type="ChEBI" id="CHEBI:37565"/>
    </ligand>
</feature>
<feature type="binding site" evidence="9">
    <location>
        <begin position="16"/>
        <end position="21"/>
    </location>
    <ligand>
        <name>GTP</name>
        <dbReference type="ChEBI" id="CHEBI:37565"/>
    </ligand>
</feature>
<proteinExistence type="predicted"/>
<dbReference type="EMBL" id="JBHFQA010000011">
    <property type="protein sequence ID" value="KAL2090495.1"/>
    <property type="molecule type" value="Genomic_DNA"/>
</dbReference>
<keyword evidence="3 9" id="KW-0547">Nucleotide-binding</keyword>
<evidence type="ECO:0000313" key="12">
    <source>
        <dbReference type="Proteomes" id="UP001591681"/>
    </source>
</evidence>
<keyword evidence="2 10" id="KW-0479">Metal-binding</keyword>
<keyword evidence="4 10" id="KW-0460">Magnesium</keyword>
<keyword evidence="12" id="KW-1185">Reference proteome</keyword>
<evidence type="ECO:0000256" key="2">
    <source>
        <dbReference type="ARBA" id="ARBA00022723"/>
    </source>
</evidence>
<feature type="binding site" evidence="9">
    <location>
        <begin position="123"/>
        <end position="124"/>
    </location>
    <ligand>
        <name>GTP</name>
        <dbReference type="ChEBI" id="CHEBI:37565"/>
    </ligand>
</feature>
<evidence type="ECO:0000313" key="11">
    <source>
        <dbReference type="EMBL" id="KAL2090495.1"/>
    </source>
</evidence>
<dbReference type="PROSITE" id="PS51882">
    <property type="entry name" value="G_ALPHA"/>
    <property type="match status" value="1"/>
</dbReference>
<keyword evidence="5 9" id="KW-0342">GTP-binding</keyword>
<keyword evidence="7" id="KW-0807">Transducer</keyword>
<name>A0ABD1JUJ0_9TELE</name>
<evidence type="ECO:0000256" key="4">
    <source>
        <dbReference type="ARBA" id="ARBA00022842"/>
    </source>
</evidence>
<evidence type="ECO:0000256" key="8">
    <source>
        <dbReference type="ARBA" id="ARBA00023288"/>
    </source>
</evidence>
<dbReference type="InterPro" id="IPR001019">
    <property type="entry name" value="Gprotein_alpha_su"/>
</dbReference>
<feature type="binding site" evidence="9">
    <location>
        <begin position="242"/>
        <end position="245"/>
    </location>
    <ligand>
        <name>GTP</name>
        <dbReference type="ChEBI" id="CHEBI:37565"/>
    </ligand>
</feature>
<evidence type="ECO:0000256" key="9">
    <source>
        <dbReference type="PIRSR" id="PIRSR601019-1"/>
    </source>
</evidence>
<evidence type="ECO:0000256" key="3">
    <source>
        <dbReference type="ARBA" id="ARBA00022741"/>
    </source>
</evidence>
<gene>
    <name evidence="11" type="ORF">ACEWY4_012758</name>
</gene>
<evidence type="ECO:0000256" key="10">
    <source>
        <dbReference type="PIRSR" id="PIRSR601019-2"/>
    </source>
</evidence>
<dbReference type="InterPro" id="IPR027417">
    <property type="entry name" value="P-loop_NTPase"/>
</dbReference>
<evidence type="ECO:0000256" key="1">
    <source>
        <dbReference type="ARBA" id="ARBA00022707"/>
    </source>
</evidence>
<dbReference type="Pfam" id="PF00503">
    <property type="entry name" value="G-alpha"/>
    <property type="match status" value="1"/>
</dbReference>
<feature type="binding site" evidence="10">
    <location>
        <position position="154"/>
    </location>
    <ligand>
        <name>Mg(2+)</name>
        <dbReference type="ChEBI" id="CHEBI:18420"/>
    </ligand>
</feature>
<dbReference type="FunFam" id="3.40.50.300:FF:003800">
    <property type="entry name" value="Guanine nucleotide-binding protein G(k) subunit alpha"/>
    <property type="match status" value="1"/>
</dbReference>